<dbReference type="Proteomes" id="UP000676565">
    <property type="component" value="Unassembled WGS sequence"/>
</dbReference>
<dbReference type="InterPro" id="IPR000572">
    <property type="entry name" value="OxRdtase_Mopterin-bd_dom"/>
</dbReference>
<accession>A0ABS5BPD5</accession>
<gene>
    <name evidence="3" type="ORF">J8F10_09835</name>
</gene>
<reference evidence="3 4" key="1">
    <citation type="submission" date="2021-04" db="EMBL/GenBank/DDBJ databases">
        <authorList>
            <person name="Ivanova A."/>
        </authorList>
    </citation>
    <scope>NUCLEOTIDE SEQUENCE [LARGE SCALE GENOMIC DNA]</scope>
    <source>
        <strain evidence="3 4">G18</strain>
    </source>
</reference>
<dbReference type="PANTHER" id="PTHR43032">
    <property type="entry name" value="PROTEIN-METHIONINE-SULFOXIDE REDUCTASE"/>
    <property type="match status" value="1"/>
</dbReference>
<evidence type="ECO:0000256" key="1">
    <source>
        <dbReference type="SAM" id="MobiDB-lite"/>
    </source>
</evidence>
<dbReference type="SUPFAM" id="SSF56524">
    <property type="entry name" value="Oxidoreductase molybdopterin-binding domain"/>
    <property type="match status" value="1"/>
</dbReference>
<proteinExistence type="predicted"/>
<evidence type="ECO:0000313" key="3">
    <source>
        <dbReference type="EMBL" id="MBP3955581.1"/>
    </source>
</evidence>
<dbReference type="CDD" id="cd02109">
    <property type="entry name" value="arch_bact_SO_family_Moco"/>
    <property type="match status" value="1"/>
</dbReference>
<comment type="caution">
    <text evidence="3">The sequence shown here is derived from an EMBL/GenBank/DDBJ whole genome shotgun (WGS) entry which is preliminary data.</text>
</comment>
<sequence length="219" mass="25008">MADEPIISSDTRRENRLPPRQALTQKWPVLHAGSVPPFDPAKWTLTLFPAPLTGAVKQFTWAQFGTLLRCHVFADIHCVTRWSKLDNLWEGVATRELRNHITVSPRAKFVMVHCEYGFTTNLPIEDFFAEDCLLATHHNGQPLTPEHGYPLRLVVPRLYAWKSAKWVRGIEFLEEDRPGYWESWENGGYHMRGDPWQGGDSGDGQRFRPGTETGGRGDL</sequence>
<evidence type="ECO:0000259" key="2">
    <source>
        <dbReference type="Pfam" id="PF00174"/>
    </source>
</evidence>
<feature type="domain" description="Oxidoreductase molybdopterin-binding" evidence="2">
    <location>
        <begin position="33"/>
        <end position="181"/>
    </location>
</feature>
<dbReference type="PANTHER" id="PTHR43032:SF4">
    <property type="entry name" value="OXIDOREDUCTASE MOLYBDOPTERIN-BINDING DOMAIN-CONTAINING PROTEIN"/>
    <property type="match status" value="1"/>
</dbReference>
<dbReference type="RefSeq" id="WP_210653653.1">
    <property type="nucleotide sequence ID" value="NZ_JAGKQQ010000001.1"/>
</dbReference>
<feature type="region of interest" description="Disordered" evidence="1">
    <location>
        <begin position="192"/>
        <end position="219"/>
    </location>
</feature>
<name>A0ABS5BPD5_9BACT</name>
<evidence type="ECO:0000313" key="4">
    <source>
        <dbReference type="Proteomes" id="UP000676565"/>
    </source>
</evidence>
<keyword evidence="4" id="KW-1185">Reference proteome</keyword>
<dbReference type="Gene3D" id="3.90.420.10">
    <property type="entry name" value="Oxidoreductase, molybdopterin-binding domain"/>
    <property type="match status" value="1"/>
</dbReference>
<dbReference type="Pfam" id="PF00174">
    <property type="entry name" value="Oxidored_molyb"/>
    <property type="match status" value="1"/>
</dbReference>
<organism evidence="3 4">
    <name type="scientific">Gemmata palustris</name>
    <dbReference type="NCBI Taxonomy" id="2822762"/>
    <lineage>
        <taxon>Bacteria</taxon>
        <taxon>Pseudomonadati</taxon>
        <taxon>Planctomycetota</taxon>
        <taxon>Planctomycetia</taxon>
        <taxon>Gemmatales</taxon>
        <taxon>Gemmataceae</taxon>
        <taxon>Gemmata</taxon>
    </lineage>
</organism>
<protein>
    <submittedName>
        <fullName evidence="3">Sulfite oxidase-like oxidoreductase</fullName>
    </submittedName>
</protein>
<dbReference type="InterPro" id="IPR036374">
    <property type="entry name" value="OxRdtase_Mopterin-bd_sf"/>
</dbReference>
<dbReference type="EMBL" id="JAGKQQ010000001">
    <property type="protein sequence ID" value="MBP3955581.1"/>
    <property type="molecule type" value="Genomic_DNA"/>
</dbReference>